<keyword evidence="2" id="KW-1185">Reference proteome</keyword>
<name>A0A4Y3VGH2_9ACTN</name>
<dbReference type="OrthoDB" id="4316306at2"/>
<comment type="caution">
    <text evidence="1">The sequence shown here is derived from an EMBL/GenBank/DDBJ whole genome shotgun (WGS) entry which is preliminary data.</text>
</comment>
<gene>
    <name evidence="1" type="ORF">SSP24_23660</name>
</gene>
<evidence type="ECO:0000313" key="2">
    <source>
        <dbReference type="Proteomes" id="UP000317881"/>
    </source>
</evidence>
<proteinExistence type="predicted"/>
<dbReference type="AlphaFoldDB" id="A0A4Y3VGH2"/>
<dbReference type="RefSeq" id="WP_141309476.1">
    <property type="nucleotide sequence ID" value="NZ_BJND01000017.1"/>
</dbReference>
<dbReference type="EMBL" id="BJND01000017">
    <property type="protein sequence ID" value="GEC04711.1"/>
    <property type="molecule type" value="Genomic_DNA"/>
</dbReference>
<reference evidence="1 2" key="1">
    <citation type="submission" date="2019-06" db="EMBL/GenBank/DDBJ databases">
        <title>Whole genome shotgun sequence of Streptomyces spinoverrucosus NBRC 14228.</title>
        <authorList>
            <person name="Hosoyama A."/>
            <person name="Uohara A."/>
            <person name="Ohji S."/>
            <person name="Ichikawa N."/>
        </authorList>
    </citation>
    <scope>NUCLEOTIDE SEQUENCE [LARGE SCALE GENOMIC DNA]</scope>
    <source>
        <strain evidence="1 2">NBRC 14228</strain>
    </source>
</reference>
<sequence>MADNRTKNEFTFVVTGVELTEEQQERVSRAIAQAGALALGDLAPADATPVRLSGKIWWTGQPKPNLMRELQEYAAAEAGYQR</sequence>
<organism evidence="1 2">
    <name type="scientific">Streptomyces spinoverrucosus</name>
    <dbReference type="NCBI Taxonomy" id="284043"/>
    <lineage>
        <taxon>Bacteria</taxon>
        <taxon>Bacillati</taxon>
        <taxon>Actinomycetota</taxon>
        <taxon>Actinomycetes</taxon>
        <taxon>Kitasatosporales</taxon>
        <taxon>Streptomycetaceae</taxon>
        <taxon>Streptomyces</taxon>
    </lineage>
</organism>
<dbReference type="Proteomes" id="UP000317881">
    <property type="component" value="Unassembled WGS sequence"/>
</dbReference>
<protein>
    <submittedName>
        <fullName evidence="1">Uncharacterized protein</fullName>
    </submittedName>
</protein>
<accession>A0A4Y3VGH2</accession>
<evidence type="ECO:0000313" key="1">
    <source>
        <dbReference type="EMBL" id="GEC04711.1"/>
    </source>
</evidence>